<proteinExistence type="predicted"/>
<dbReference type="EMBL" id="PP965495">
    <property type="protein sequence ID" value="XCO00143.1"/>
    <property type="molecule type" value="Genomic_DNA"/>
</dbReference>
<protein>
    <submittedName>
        <fullName evidence="1">Uncharacterized protein</fullName>
    </submittedName>
</protein>
<accession>A0AAU8MJU0</accession>
<evidence type="ECO:0000313" key="1">
    <source>
        <dbReference type="EMBL" id="XCO00143.1"/>
    </source>
</evidence>
<name>A0AAU8MJU0_9CAUD</name>
<organism evidence="1">
    <name type="scientific">Geladintestivirus 5</name>
    <dbReference type="NCBI Taxonomy" id="3233137"/>
    <lineage>
        <taxon>Viruses</taxon>
        <taxon>Duplodnaviria</taxon>
        <taxon>Heunggongvirae</taxon>
        <taxon>Uroviricota</taxon>
        <taxon>Caudoviricetes</taxon>
        <taxon>Crassvirales</taxon>
    </lineage>
</organism>
<sequence length="48" mass="5719">MKEDFNFEAFSVNVDSDCITKDFDNYDLYGEIIENDNHENYGDDIKFE</sequence>
<reference evidence="1" key="1">
    <citation type="submission" date="2024-06" db="EMBL/GenBank/DDBJ databases">
        <title>Intestivirid acquisition increases across infancy in a wild primate population.</title>
        <authorList>
            <person name="Schneider-Creas I.A."/>
            <person name="Moya I.L."/>
            <person name="Chiou K.L."/>
            <person name="Baniel A."/>
            <person name="Azanaw Haile A."/>
            <person name="Kebede F."/>
            <person name="Abebe B."/>
            <person name="Snyder-Mackler N."/>
            <person name="Varsani A."/>
        </authorList>
    </citation>
    <scope>NUCLEOTIDE SEQUENCE</scope>
    <source>
        <strain evidence="1">Int_RNL_2018_1252_VOL</strain>
    </source>
</reference>